<proteinExistence type="predicted"/>
<keyword evidence="3" id="KW-1185">Reference proteome</keyword>
<name>A0A9P5Y0D5_9AGAR</name>
<keyword evidence="1" id="KW-1133">Transmembrane helix</keyword>
<feature type="transmembrane region" description="Helical" evidence="1">
    <location>
        <begin position="80"/>
        <end position="99"/>
    </location>
</feature>
<dbReference type="AlphaFoldDB" id="A0A9P5Y0D5"/>
<organism evidence="2 3">
    <name type="scientific">Collybia nuda</name>
    <dbReference type="NCBI Taxonomy" id="64659"/>
    <lineage>
        <taxon>Eukaryota</taxon>
        <taxon>Fungi</taxon>
        <taxon>Dikarya</taxon>
        <taxon>Basidiomycota</taxon>
        <taxon>Agaricomycotina</taxon>
        <taxon>Agaricomycetes</taxon>
        <taxon>Agaricomycetidae</taxon>
        <taxon>Agaricales</taxon>
        <taxon>Tricholomatineae</taxon>
        <taxon>Clitocybaceae</taxon>
        <taxon>Collybia</taxon>
    </lineage>
</organism>
<evidence type="ECO:0000313" key="2">
    <source>
        <dbReference type="EMBL" id="KAF9460033.1"/>
    </source>
</evidence>
<keyword evidence="1" id="KW-0812">Transmembrane</keyword>
<keyword evidence="1" id="KW-0472">Membrane</keyword>
<reference evidence="2" key="1">
    <citation type="submission" date="2020-11" db="EMBL/GenBank/DDBJ databases">
        <authorList>
            <consortium name="DOE Joint Genome Institute"/>
            <person name="Ahrendt S."/>
            <person name="Riley R."/>
            <person name="Andreopoulos W."/>
            <person name="Labutti K."/>
            <person name="Pangilinan J."/>
            <person name="Ruiz-Duenas F.J."/>
            <person name="Barrasa J.M."/>
            <person name="Sanchez-Garcia M."/>
            <person name="Camarero S."/>
            <person name="Miyauchi S."/>
            <person name="Serrano A."/>
            <person name="Linde D."/>
            <person name="Babiker R."/>
            <person name="Drula E."/>
            <person name="Ayuso-Fernandez I."/>
            <person name="Pacheco R."/>
            <person name="Padilla G."/>
            <person name="Ferreira P."/>
            <person name="Barriuso J."/>
            <person name="Kellner H."/>
            <person name="Castanera R."/>
            <person name="Alfaro M."/>
            <person name="Ramirez L."/>
            <person name="Pisabarro A.G."/>
            <person name="Kuo A."/>
            <person name="Tritt A."/>
            <person name="Lipzen A."/>
            <person name="He G."/>
            <person name="Yan M."/>
            <person name="Ng V."/>
            <person name="Cullen D."/>
            <person name="Martin F."/>
            <person name="Rosso M.-N."/>
            <person name="Henrissat B."/>
            <person name="Hibbett D."/>
            <person name="Martinez A.T."/>
            <person name="Grigoriev I.V."/>
        </authorList>
    </citation>
    <scope>NUCLEOTIDE SEQUENCE</scope>
    <source>
        <strain evidence="2">CBS 247.69</strain>
    </source>
</reference>
<gene>
    <name evidence="2" type="ORF">BDZ94DRAFT_1266955</name>
</gene>
<dbReference type="Proteomes" id="UP000807353">
    <property type="component" value="Unassembled WGS sequence"/>
</dbReference>
<comment type="caution">
    <text evidence="2">The sequence shown here is derived from an EMBL/GenBank/DDBJ whole genome shotgun (WGS) entry which is preliminary data.</text>
</comment>
<sequence length="100" mass="11438">MLPTRNDSANANVTMNALKITGTVTKRSASIHAETNIGYRLVQELNVGLLCVFSYCWKILHWEGTHGRPDYPLLDIGKHAILILVRQLLWCFFLFFCMAR</sequence>
<protein>
    <submittedName>
        <fullName evidence="2">Uncharacterized protein</fullName>
    </submittedName>
</protein>
<dbReference type="EMBL" id="MU150306">
    <property type="protein sequence ID" value="KAF9460033.1"/>
    <property type="molecule type" value="Genomic_DNA"/>
</dbReference>
<evidence type="ECO:0000256" key="1">
    <source>
        <dbReference type="SAM" id="Phobius"/>
    </source>
</evidence>
<evidence type="ECO:0000313" key="3">
    <source>
        <dbReference type="Proteomes" id="UP000807353"/>
    </source>
</evidence>
<accession>A0A9P5Y0D5</accession>